<feature type="region of interest" description="Disordered" evidence="1">
    <location>
        <begin position="75"/>
        <end position="95"/>
    </location>
</feature>
<gene>
    <name evidence="2" type="ORF">PIN31115_02091</name>
</gene>
<dbReference type="AlphaFoldDB" id="A0A5E4ULH5"/>
<dbReference type="EMBL" id="CABPSI010000002">
    <property type="protein sequence ID" value="VVE00766.1"/>
    <property type="molecule type" value="Genomic_DNA"/>
</dbReference>
<organism evidence="2 3">
    <name type="scientific">Pandoraea iniqua</name>
    <dbReference type="NCBI Taxonomy" id="2508288"/>
    <lineage>
        <taxon>Bacteria</taxon>
        <taxon>Pseudomonadati</taxon>
        <taxon>Pseudomonadota</taxon>
        <taxon>Betaproteobacteria</taxon>
        <taxon>Burkholderiales</taxon>
        <taxon>Burkholderiaceae</taxon>
        <taxon>Pandoraea</taxon>
    </lineage>
</organism>
<evidence type="ECO:0000313" key="3">
    <source>
        <dbReference type="Proteomes" id="UP000333828"/>
    </source>
</evidence>
<name>A0A5E4ULH5_9BURK</name>
<reference evidence="2 3" key="1">
    <citation type="submission" date="2019-08" db="EMBL/GenBank/DDBJ databases">
        <authorList>
            <person name="Peeters C."/>
        </authorList>
    </citation>
    <scope>NUCLEOTIDE SEQUENCE [LARGE SCALE GENOMIC DNA]</scope>
    <source>
        <strain evidence="2 3">LMG 31115</strain>
    </source>
</reference>
<feature type="compositionally biased region" description="Polar residues" evidence="1">
    <location>
        <begin position="76"/>
        <end position="95"/>
    </location>
</feature>
<sequence>MAWSLSGFNPSGLFGSLMGSDSLSGASSLPVGVGMGGGLMGSMTAPLASGTAQGGVDAEASPFLQMALQQAMKGMSGQSGATMSPLPSAQDSGQAAVTLGAPSPVIPAVHPLMLANGLQRLNQF</sequence>
<protein>
    <submittedName>
        <fullName evidence="2">Uncharacterized protein</fullName>
    </submittedName>
</protein>
<dbReference type="Proteomes" id="UP000333828">
    <property type="component" value="Unassembled WGS sequence"/>
</dbReference>
<evidence type="ECO:0000256" key="1">
    <source>
        <dbReference type="SAM" id="MobiDB-lite"/>
    </source>
</evidence>
<evidence type="ECO:0000313" key="2">
    <source>
        <dbReference type="EMBL" id="VVE00766.1"/>
    </source>
</evidence>
<accession>A0A5E4ULH5</accession>
<proteinExistence type="predicted"/>
<keyword evidence="3" id="KW-1185">Reference proteome</keyword>